<dbReference type="PANTHER" id="PTHR33990">
    <property type="entry name" value="PROTEIN YJDN-RELATED"/>
    <property type="match status" value="1"/>
</dbReference>
<evidence type="ECO:0000313" key="3">
    <source>
        <dbReference type="Proteomes" id="UP000650424"/>
    </source>
</evidence>
<dbReference type="Gene3D" id="3.10.180.10">
    <property type="entry name" value="2,3-Dihydroxybiphenyl 1,2-Dioxygenase, domain 1"/>
    <property type="match status" value="1"/>
</dbReference>
<dbReference type="Pfam" id="PF06983">
    <property type="entry name" value="3-dmu-9_3-mt"/>
    <property type="match status" value="1"/>
</dbReference>
<dbReference type="InterPro" id="IPR029068">
    <property type="entry name" value="Glyas_Bleomycin-R_OHBP_Dase"/>
</dbReference>
<dbReference type="InterPro" id="IPR009725">
    <property type="entry name" value="3_dmu_93_MTrfase"/>
</dbReference>
<dbReference type="EMBL" id="JACOGF010000002">
    <property type="protein sequence ID" value="MBC3916906.1"/>
    <property type="molecule type" value="Genomic_DNA"/>
</dbReference>
<comment type="caution">
    <text evidence="2">The sequence shown here is derived from an EMBL/GenBank/DDBJ whole genome shotgun (WGS) entry which is preliminary data.</text>
</comment>
<evidence type="ECO:0000259" key="1">
    <source>
        <dbReference type="Pfam" id="PF06983"/>
    </source>
</evidence>
<keyword evidence="3" id="KW-1185">Reference proteome</keyword>
<protein>
    <submittedName>
        <fullName evidence="2">VOC family protein</fullName>
    </submittedName>
</protein>
<dbReference type="PIRSF" id="PIRSF021700">
    <property type="entry name" value="3_dmu_93_MTrfase"/>
    <property type="match status" value="1"/>
</dbReference>
<dbReference type="Proteomes" id="UP000650424">
    <property type="component" value="Unassembled WGS sequence"/>
</dbReference>
<dbReference type="InterPro" id="IPR028973">
    <property type="entry name" value="PhnB-like"/>
</dbReference>
<feature type="domain" description="PhnB-like" evidence="1">
    <location>
        <begin position="2"/>
        <end position="116"/>
    </location>
</feature>
<dbReference type="PANTHER" id="PTHR33990:SF2">
    <property type="entry name" value="PHNB-LIKE DOMAIN-CONTAINING PROTEIN"/>
    <property type="match status" value="1"/>
</dbReference>
<evidence type="ECO:0000313" key="2">
    <source>
        <dbReference type="EMBL" id="MBC3916906.1"/>
    </source>
</evidence>
<accession>A0ABR6ZLZ6</accession>
<name>A0ABR6ZLZ6_9BURK</name>
<organism evidence="2 3">
    <name type="scientific">Undibacterium hunanense</name>
    <dbReference type="NCBI Taxonomy" id="2762292"/>
    <lineage>
        <taxon>Bacteria</taxon>
        <taxon>Pseudomonadati</taxon>
        <taxon>Pseudomonadota</taxon>
        <taxon>Betaproteobacteria</taxon>
        <taxon>Burkholderiales</taxon>
        <taxon>Oxalobacteraceae</taxon>
        <taxon>Undibacterium</taxon>
    </lineage>
</organism>
<dbReference type="RefSeq" id="WP_186946135.1">
    <property type="nucleotide sequence ID" value="NZ_JACOGF010000002.1"/>
</dbReference>
<dbReference type="CDD" id="cd06588">
    <property type="entry name" value="PhnB_like"/>
    <property type="match status" value="1"/>
</dbReference>
<reference evidence="2 3" key="1">
    <citation type="submission" date="2020-08" db="EMBL/GenBank/DDBJ databases">
        <title>Novel species isolated from subtropical streams in China.</title>
        <authorList>
            <person name="Lu H."/>
        </authorList>
    </citation>
    <scope>NUCLEOTIDE SEQUENCE [LARGE SCALE GENOMIC DNA]</scope>
    <source>
        <strain evidence="2 3">CY18W</strain>
    </source>
</reference>
<gene>
    <name evidence="2" type="ORF">H8L32_05405</name>
</gene>
<proteinExistence type="predicted"/>
<sequence>MQKITPFLWFDQQAEEAALFYTGIFKDSEVVSISRYGDGAPMPKGTVMTAKFILEGQEFVALNGGPHFTFNPAISFVVNCDSQQEVDYYWEKLLDGGTESQCAWLTDRFGVSWQIVPQALIRYLNDPDPVKAQRVMMAMMQMIKIDIATLDRAYQGL</sequence>
<dbReference type="SUPFAM" id="SSF54593">
    <property type="entry name" value="Glyoxalase/Bleomycin resistance protein/Dihydroxybiphenyl dioxygenase"/>
    <property type="match status" value="1"/>
</dbReference>